<accession>A0ACC1TFA6</accession>
<dbReference type="Proteomes" id="UP001148662">
    <property type="component" value="Unassembled WGS sequence"/>
</dbReference>
<gene>
    <name evidence="1" type="ORF">NM688_g378</name>
</gene>
<sequence>MAGTRVDRSKKPYSRPAPRRRSEGEWLHDKAPDAPASRPVASTATQPATTANSKLIVSNLHYEAIFGQIGTLVREPMIRYDRSGRSSGVAIITYETPAEGKRAQMEYNGKLCKGQPMTIEFHTAPPTRPQVRRSTSAPSLINRIQKPPLLDRLSQKNTKSKIDAQSSSLSGGLGPVRTKGRGARAPREPKKPKTAQELDMELDAFMKDDAKPATAQNQTEDVEMTS</sequence>
<name>A0ACC1TFA6_9APHY</name>
<protein>
    <submittedName>
        <fullName evidence="1">Uncharacterized protein</fullName>
    </submittedName>
</protein>
<evidence type="ECO:0000313" key="2">
    <source>
        <dbReference type="Proteomes" id="UP001148662"/>
    </source>
</evidence>
<comment type="caution">
    <text evidence="1">The sequence shown here is derived from an EMBL/GenBank/DDBJ whole genome shotgun (WGS) entry which is preliminary data.</text>
</comment>
<organism evidence="1 2">
    <name type="scientific">Phlebia brevispora</name>
    <dbReference type="NCBI Taxonomy" id="194682"/>
    <lineage>
        <taxon>Eukaryota</taxon>
        <taxon>Fungi</taxon>
        <taxon>Dikarya</taxon>
        <taxon>Basidiomycota</taxon>
        <taxon>Agaricomycotina</taxon>
        <taxon>Agaricomycetes</taxon>
        <taxon>Polyporales</taxon>
        <taxon>Meruliaceae</taxon>
        <taxon>Phlebia</taxon>
    </lineage>
</organism>
<keyword evidence="2" id="KW-1185">Reference proteome</keyword>
<reference evidence="1" key="1">
    <citation type="submission" date="2022-07" db="EMBL/GenBank/DDBJ databases">
        <title>Genome Sequence of Phlebia brevispora.</title>
        <authorList>
            <person name="Buettner E."/>
        </authorList>
    </citation>
    <scope>NUCLEOTIDE SEQUENCE</scope>
    <source>
        <strain evidence="1">MPL23</strain>
    </source>
</reference>
<proteinExistence type="predicted"/>
<dbReference type="EMBL" id="JANHOG010000029">
    <property type="protein sequence ID" value="KAJ3559390.1"/>
    <property type="molecule type" value="Genomic_DNA"/>
</dbReference>
<evidence type="ECO:0000313" key="1">
    <source>
        <dbReference type="EMBL" id="KAJ3559390.1"/>
    </source>
</evidence>